<reference evidence="2" key="1">
    <citation type="submission" date="2017-09" db="EMBL/GenBank/DDBJ databases">
        <authorList>
            <person name="Varghese N."/>
            <person name="Submissions S."/>
        </authorList>
    </citation>
    <scope>NUCLEOTIDE SEQUENCE [LARGE SCALE GENOMIC DNA]</scope>
    <source>
        <strain evidence="2">DSM 15103</strain>
    </source>
</reference>
<evidence type="ECO:0000313" key="2">
    <source>
        <dbReference type="Proteomes" id="UP000219036"/>
    </source>
</evidence>
<dbReference type="RefSeq" id="WP_144020009.1">
    <property type="nucleotide sequence ID" value="NZ_OBEI01000001.1"/>
</dbReference>
<protein>
    <submittedName>
        <fullName evidence="1">Uncharacterized protein</fullName>
    </submittedName>
</protein>
<dbReference type="AlphaFoldDB" id="A0A285N1D3"/>
<proteinExistence type="predicted"/>
<keyword evidence="2" id="KW-1185">Reference proteome</keyword>
<sequence>MLKKIAVILTVITVTVQTGNETQKEIKDAELEEVYGGFLKPRIISPFQDNQKIILWDEKGSLPDGKNKNY</sequence>
<accession>A0A285N1D3</accession>
<dbReference type="Proteomes" id="UP000219036">
    <property type="component" value="Unassembled WGS sequence"/>
</dbReference>
<organism evidence="1 2">
    <name type="scientific">Persephonella hydrogeniphila</name>
    <dbReference type="NCBI Taxonomy" id="198703"/>
    <lineage>
        <taxon>Bacteria</taxon>
        <taxon>Pseudomonadati</taxon>
        <taxon>Aquificota</taxon>
        <taxon>Aquificia</taxon>
        <taxon>Aquificales</taxon>
        <taxon>Hydrogenothermaceae</taxon>
        <taxon>Persephonella</taxon>
    </lineage>
</organism>
<name>A0A285N1D3_9AQUI</name>
<dbReference type="EMBL" id="OBEI01000001">
    <property type="protein sequence ID" value="SNZ02597.1"/>
    <property type="molecule type" value="Genomic_DNA"/>
</dbReference>
<gene>
    <name evidence="1" type="ORF">SAMN06265182_0160</name>
</gene>
<evidence type="ECO:0000313" key="1">
    <source>
        <dbReference type="EMBL" id="SNZ02597.1"/>
    </source>
</evidence>